<dbReference type="EMBL" id="JAPVOI010000004">
    <property type="protein sequence ID" value="MCZ4092464.1"/>
    <property type="molecule type" value="Genomic_DNA"/>
</dbReference>
<keyword evidence="3" id="KW-1185">Reference proteome</keyword>
<organism evidence="2 3">
    <name type="scientific">Sinorhizobium psoraleae</name>
    <dbReference type="NCBI Taxonomy" id="520838"/>
    <lineage>
        <taxon>Bacteria</taxon>
        <taxon>Pseudomonadati</taxon>
        <taxon>Pseudomonadota</taxon>
        <taxon>Alphaproteobacteria</taxon>
        <taxon>Hyphomicrobiales</taxon>
        <taxon>Rhizobiaceae</taxon>
        <taxon>Sinorhizobium/Ensifer group</taxon>
        <taxon>Sinorhizobium</taxon>
    </lineage>
</organism>
<evidence type="ECO:0000313" key="2">
    <source>
        <dbReference type="EMBL" id="MCZ4092464.1"/>
    </source>
</evidence>
<comment type="caution">
    <text evidence="2">The sequence shown here is derived from an EMBL/GenBank/DDBJ whole genome shotgun (WGS) entry which is preliminary data.</text>
</comment>
<name>A0ABT4KKI3_9HYPH</name>
<accession>A0ABT4KKI3</accession>
<keyword evidence="1" id="KW-0812">Transmembrane</keyword>
<dbReference type="Proteomes" id="UP001079430">
    <property type="component" value="Unassembled WGS sequence"/>
</dbReference>
<evidence type="ECO:0000313" key="3">
    <source>
        <dbReference type="Proteomes" id="UP001079430"/>
    </source>
</evidence>
<reference evidence="2" key="1">
    <citation type="submission" date="2022-10" db="EMBL/GenBank/DDBJ databases">
        <title>Whole genome sequencing of three plant growth promoting bacteria isolated from Vachellia tortilis subsp. raddiana in Morocco.</title>
        <authorList>
            <person name="Hnini M."/>
            <person name="Zouagui R."/>
            <person name="Zouagui H."/>
            <person name="Chemao Elfihri M.-W."/>
            <person name="Ibrahimi A."/>
            <person name="Sbabou L."/>
            <person name="Aurag J."/>
        </authorList>
    </citation>
    <scope>NUCLEOTIDE SEQUENCE</scope>
    <source>
        <strain evidence="2">LMR678</strain>
    </source>
</reference>
<evidence type="ECO:0000256" key="1">
    <source>
        <dbReference type="SAM" id="Phobius"/>
    </source>
</evidence>
<gene>
    <name evidence="2" type="ORF">O3W52_21040</name>
</gene>
<keyword evidence="1" id="KW-0472">Membrane</keyword>
<proteinExistence type="predicted"/>
<sequence>MTMPGVFSLIGKRHYLAATAYAAGIMNTAVSSARLYWENKSAFFAPKGVTIPVAVRAGRGKVSAVFRPHPR</sequence>
<feature type="transmembrane region" description="Helical" evidence="1">
    <location>
        <begin position="15"/>
        <end position="37"/>
    </location>
</feature>
<protein>
    <submittedName>
        <fullName evidence="2">Uncharacterized protein</fullName>
    </submittedName>
</protein>
<keyword evidence="1" id="KW-1133">Transmembrane helix</keyword>